<dbReference type="InterPro" id="IPR013785">
    <property type="entry name" value="Aldolase_TIM"/>
</dbReference>
<dbReference type="Gene3D" id="3.20.20.70">
    <property type="entry name" value="Aldolase class I"/>
    <property type="match status" value="1"/>
</dbReference>
<dbReference type="SUPFAM" id="SSF51569">
    <property type="entry name" value="Aldolase"/>
    <property type="match status" value="1"/>
</dbReference>
<comment type="caution">
    <text evidence="2">The sequence shown here is derived from an EMBL/GenBank/DDBJ whole genome shotgun (WGS) entry which is preliminary data.</text>
</comment>
<evidence type="ECO:0000259" key="1">
    <source>
        <dbReference type="Pfam" id="PF03102"/>
    </source>
</evidence>
<gene>
    <name evidence="2" type="ORF">DFR79_101229</name>
</gene>
<dbReference type="SUPFAM" id="SSF53448">
    <property type="entry name" value="Nucleotide-diphospho-sugar transferases"/>
    <property type="match status" value="1"/>
</dbReference>
<dbReference type="Pfam" id="PF03102">
    <property type="entry name" value="NeuB"/>
    <property type="match status" value="1"/>
</dbReference>
<dbReference type="RefSeq" id="WP_133513658.1">
    <property type="nucleotide sequence ID" value="NZ_SNWX01000001.1"/>
</dbReference>
<dbReference type="Gene3D" id="3.90.550.10">
    <property type="entry name" value="Spore Coat Polysaccharide Biosynthesis Protein SpsA, Chain A"/>
    <property type="match status" value="1"/>
</dbReference>
<dbReference type="InterPro" id="IPR029044">
    <property type="entry name" value="Nucleotide-diphossugar_trans"/>
</dbReference>
<dbReference type="Proteomes" id="UP000295064">
    <property type="component" value="Unassembled WGS sequence"/>
</dbReference>
<dbReference type="InterPro" id="IPR051690">
    <property type="entry name" value="PseI-like"/>
</dbReference>
<dbReference type="OrthoDB" id="9814210at2"/>
<dbReference type="PANTHER" id="PTHR42966">
    <property type="entry name" value="N-ACETYLNEURAMINATE SYNTHASE"/>
    <property type="match status" value="1"/>
</dbReference>
<dbReference type="EMBL" id="SNWX01000001">
    <property type="protein sequence ID" value="TDO95228.1"/>
    <property type="molecule type" value="Genomic_DNA"/>
</dbReference>
<dbReference type="AlphaFoldDB" id="A0A4R6M1W0"/>
<proteinExistence type="predicted"/>
<sequence length="582" mass="66980">MDTKVIAEIANSHQGEVDNLFKLIDIVSKSDAQAIKFQWFKYDHLATPDYKYYEDYKKLYITQSDWDKIIKYADEHSLEIWVDVFDEWGLELLKKHQDKIYGVKLHSTIIQSEFMINNILDLNKPLIIGIGGWHDKEIKNIINKISKNNNDITLMHGFQGYPTEITDANLKRIKCLKDNYDFPIGFADHTDASIDLAKEIPVYAYFSGAKVIEKHLILERKKEFYDYYSSLEPDEFETMIAKLKEAEKINGTCKINKAERQYLDASLKAVASRDIEKGEIISFDKVDFKRTSSSSAFSIQELNKALPLVSNDFIKSNSSIDKESTYTPNITIAVVCRLKSTRLPKKAIKPINGVASVERVLLNTLEVKNTETVLATSTMKEDKPLENYNLDGKVDVVKGDPDNVIKRLLKVAEEKESDIIVRVTGDCPSVSPKALEFLINSHLNSGADFTMAKQNFPVGLLGDIYNVNALKRLLEEHEDLEYTEYLLFYFKNNPDYFNVNIVELPEEYQYPEWRLTLDEPKDLEMFEELYSGMGAKERAVSFFEIKDYIKSNPDVIKINENVGLKWRDVKEKVDEINEATTF</sequence>
<dbReference type="InterPro" id="IPR013132">
    <property type="entry name" value="PseI/NeuA/B-like_N"/>
</dbReference>
<dbReference type="PANTHER" id="PTHR42966:SF1">
    <property type="entry name" value="SIALIC ACID SYNTHASE"/>
    <property type="match status" value="1"/>
</dbReference>
<reference evidence="2 3" key="1">
    <citation type="submission" date="2019-03" db="EMBL/GenBank/DDBJ databases">
        <title>Subsurface microbial communities from deep shales in Ohio and West Virginia, USA.</title>
        <authorList>
            <person name="Wrighton K."/>
        </authorList>
    </citation>
    <scope>NUCLEOTIDE SEQUENCE [LARGE SCALE GENOMIC DNA]</scope>
    <source>
        <strain evidence="2 3">MA284_T2</strain>
    </source>
</reference>
<dbReference type="GO" id="GO:0016051">
    <property type="term" value="P:carbohydrate biosynthetic process"/>
    <property type="evidence" value="ECO:0007669"/>
    <property type="project" value="InterPro"/>
</dbReference>
<name>A0A4R6M1W0_9FIRM</name>
<evidence type="ECO:0000313" key="3">
    <source>
        <dbReference type="Proteomes" id="UP000295064"/>
    </source>
</evidence>
<dbReference type="InterPro" id="IPR003329">
    <property type="entry name" value="Cytidylyl_trans"/>
</dbReference>
<feature type="domain" description="PseI/NeuA/B-like" evidence="1">
    <location>
        <begin position="23"/>
        <end position="252"/>
    </location>
</feature>
<accession>A0A4R6M1W0</accession>
<protein>
    <submittedName>
        <fullName evidence="2">N,N'-diacetyllegionaminate synthase</fullName>
    </submittedName>
</protein>
<dbReference type="Pfam" id="PF02348">
    <property type="entry name" value="CTP_transf_3"/>
    <property type="match status" value="1"/>
</dbReference>
<organism evidence="2 3">
    <name type="scientific">Halanaerobium saccharolyticum</name>
    <dbReference type="NCBI Taxonomy" id="43595"/>
    <lineage>
        <taxon>Bacteria</taxon>
        <taxon>Bacillati</taxon>
        <taxon>Bacillota</taxon>
        <taxon>Clostridia</taxon>
        <taxon>Halanaerobiales</taxon>
        <taxon>Halanaerobiaceae</taxon>
        <taxon>Halanaerobium</taxon>
    </lineage>
</organism>
<dbReference type="GO" id="GO:0047444">
    <property type="term" value="F:N-acylneuraminate-9-phosphate synthase activity"/>
    <property type="evidence" value="ECO:0007669"/>
    <property type="project" value="TreeGrafter"/>
</dbReference>
<evidence type="ECO:0000313" key="2">
    <source>
        <dbReference type="EMBL" id="TDO95228.1"/>
    </source>
</evidence>